<dbReference type="PANTHER" id="PTHR37422">
    <property type="entry name" value="TEICHURONIC ACID BIOSYNTHESIS PROTEIN TUAE"/>
    <property type="match status" value="1"/>
</dbReference>
<sequence length="425" mass="46185">MAMPRNPSSAQGVDAERTTPESGVYPPAFLEYAWYVNLIYMFLGQAWGIVIPWVGGVIWVVVAAGCFLSVHAQALRVYKPVALALGTGILMIAIQLLFHGESGITWQKCIDFLAWIAMLITAQALSLRPRFLQRFALVAFGIGLASVPFIQTRSAGTAVRAWALGTGIGNPNALGMWFGFCTVYFIFVGLHSKKPMFRAVYWIVAVGSLYMVLLSVSRAPLLGIILGCIVGLRPILKRAFAPLFSLVLLICLVHLSGVFADEFESYFVRGAEETGREVLWSVGMERFLDAPWIGYGLGDIRVMRNGRLMNPHNGLLYIALGAGILPLVCFIGYLAQAGIGALRIMWIVNEGESALLPPLVVFALIEIMVLDHAFLSPWAVVILGMAAGADKAYARKSSFLGQQVTGKQYGGASRTETESSITGRT</sequence>
<feature type="transmembrane region" description="Helical" evidence="6">
    <location>
        <begin position="162"/>
        <end position="187"/>
    </location>
</feature>
<protein>
    <recommendedName>
        <fullName evidence="7">O-antigen ligase-related domain-containing protein</fullName>
    </recommendedName>
</protein>
<evidence type="ECO:0000313" key="9">
    <source>
        <dbReference type="Proteomes" id="UP000593737"/>
    </source>
</evidence>
<evidence type="ECO:0000313" key="8">
    <source>
        <dbReference type="EMBL" id="QPD03620.1"/>
    </source>
</evidence>
<feature type="transmembrane region" description="Helical" evidence="6">
    <location>
        <begin position="375"/>
        <end position="393"/>
    </location>
</feature>
<feature type="transmembrane region" description="Helical" evidence="6">
    <location>
        <begin position="77"/>
        <end position="97"/>
    </location>
</feature>
<dbReference type="AlphaFoldDB" id="A0A7S8FCZ6"/>
<evidence type="ECO:0000256" key="6">
    <source>
        <dbReference type="SAM" id="Phobius"/>
    </source>
</evidence>
<feature type="transmembrane region" description="Helical" evidence="6">
    <location>
        <begin position="109"/>
        <end position="125"/>
    </location>
</feature>
<evidence type="ECO:0000256" key="2">
    <source>
        <dbReference type="ARBA" id="ARBA00022692"/>
    </source>
</evidence>
<feature type="transmembrane region" description="Helical" evidence="6">
    <location>
        <begin position="199"/>
        <end position="232"/>
    </location>
</feature>
<comment type="subcellular location">
    <subcellularLocation>
        <location evidence="1">Membrane</location>
        <topology evidence="1">Multi-pass membrane protein</topology>
    </subcellularLocation>
</comment>
<evidence type="ECO:0000256" key="3">
    <source>
        <dbReference type="ARBA" id="ARBA00022989"/>
    </source>
</evidence>
<keyword evidence="3 6" id="KW-1133">Transmembrane helix</keyword>
<proteinExistence type="predicted"/>
<feature type="transmembrane region" description="Helical" evidence="6">
    <location>
        <begin position="314"/>
        <end position="335"/>
    </location>
</feature>
<evidence type="ECO:0000259" key="7">
    <source>
        <dbReference type="Pfam" id="PF04932"/>
    </source>
</evidence>
<dbReference type="PANTHER" id="PTHR37422:SF13">
    <property type="entry name" value="LIPOPOLYSACCHARIDE BIOSYNTHESIS PROTEIN PA4999-RELATED"/>
    <property type="match status" value="1"/>
</dbReference>
<feature type="domain" description="O-antigen ligase-related" evidence="7">
    <location>
        <begin position="204"/>
        <end position="331"/>
    </location>
</feature>
<reference evidence="8 9" key="1">
    <citation type="journal article" date="2020" name="ISME J.">
        <title>Enrichment and physiological characterization of a novel comammox Nitrospira indicates ammonium inhibition of complete nitrification.</title>
        <authorList>
            <person name="Sakoula D."/>
            <person name="Koch H."/>
            <person name="Frank J."/>
            <person name="Jetten M.S.M."/>
            <person name="van Kessel M.A.H.J."/>
            <person name="Lucker S."/>
        </authorList>
    </citation>
    <scope>NUCLEOTIDE SEQUENCE [LARGE SCALE GENOMIC DNA]</scope>
    <source>
        <strain evidence="8">Comreactor17</strain>
    </source>
</reference>
<dbReference type="GO" id="GO:0016020">
    <property type="term" value="C:membrane"/>
    <property type="evidence" value="ECO:0007669"/>
    <property type="project" value="UniProtKB-SubCell"/>
</dbReference>
<feature type="transmembrane region" description="Helical" evidence="6">
    <location>
        <begin position="50"/>
        <end position="71"/>
    </location>
</feature>
<organism evidence="8 9">
    <name type="scientific">Candidatus Nitrospira kreftii</name>
    <dbReference type="NCBI Taxonomy" id="2652173"/>
    <lineage>
        <taxon>Bacteria</taxon>
        <taxon>Pseudomonadati</taxon>
        <taxon>Nitrospirota</taxon>
        <taxon>Nitrospiria</taxon>
        <taxon>Nitrospirales</taxon>
        <taxon>Nitrospiraceae</taxon>
        <taxon>Nitrospira</taxon>
    </lineage>
</organism>
<evidence type="ECO:0000256" key="5">
    <source>
        <dbReference type="SAM" id="MobiDB-lite"/>
    </source>
</evidence>
<feature type="compositionally biased region" description="Polar residues" evidence="5">
    <location>
        <begin position="1"/>
        <end position="11"/>
    </location>
</feature>
<gene>
    <name evidence="8" type="ORF">Nkreftii_001394</name>
</gene>
<dbReference type="InterPro" id="IPR007016">
    <property type="entry name" value="O-antigen_ligase-rel_domated"/>
</dbReference>
<name>A0A7S8FCZ6_9BACT</name>
<feature type="transmembrane region" description="Helical" evidence="6">
    <location>
        <begin position="131"/>
        <end position="150"/>
    </location>
</feature>
<dbReference type="EMBL" id="CP047423">
    <property type="protein sequence ID" value="QPD03620.1"/>
    <property type="molecule type" value="Genomic_DNA"/>
</dbReference>
<feature type="region of interest" description="Disordered" evidence="5">
    <location>
        <begin position="1"/>
        <end position="20"/>
    </location>
</feature>
<dbReference type="Proteomes" id="UP000593737">
    <property type="component" value="Chromosome"/>
</dbReference>
<evidence type="ECO:0000256" key="4">
    <source>
        <dbReference type="ARBA" id="ARBA00023136"/>
    </source>
</evidence>
<dbReference type="InterPro" id="IPR051533">
    <property type="entry name" value="WaaL-like"/>
</dbReference>
<keyword evidence="4 6" id="KW-0472">Membrane</keyword>
<accession>A0A7S8FCZ6</accession>
<dbReference type="Pfam" id="PF04932">
    <property type="entry name" value="Wzy_C"/>
    <property type="match status" value="1"/>
</dbReference>
<evidence type="ECO:0000256" key="1">
    <source>
        <dbReference type="ARBA" id="ARBA00004141"/>
    </source>
</evidence>
<keyword evidence="2 6" id="KW-0812">Transmembrane</keyword>
<dbReference type="KEGG" id="nkf:Nkreftii_001394"/>
<feature type="transmembrane region" description="Helical" evidence="6">
    <location>
        <begin position="239"/>
        <end position="260"/>
    </location>
</feature>